<dbReference type="Pfam" id="PF01782">
    <property type="entry name" value="RimM"/>
    <property type="match status" value="1"/>
</dbReference>
<keyword evidence="1" id="KW-0808">Transferase</keyword>
<dbReference type="GO" id="GO:0006364">
    <property type="term" value="P:rRNA processing"/>
    <property type="evidence" value="ECO:0007669"/>
    <property type="project" value="InterPro"/>
</dbReference>
<dbReference type="GO" id="GO:0006048">
    <property type="term" value="P:UDP-N-acetylglucosamine biosynthetic process"/>
    <property type="evidence" value="ECO:0007669"/>
    <property type="project" value="TreeGrafter"/>
</dbReference>
<dbReference type="InterPro" id="IPR011033">
    <property type="entry name" value="PRC_barrel-like_sf"/>
</dbReference>
<sequence>MASPASASARPLSLPLTVPLPRYSSRALPAPSSRLLPSRRVALALARPGAALLSSLSDARQQQEGEEEEEEEKEEFYEEEEDEQQEYDDEEEEREYDDEDEELVEVGYVSGAHGVRGDVLVTPRTDFPELRFATPGTRWLRARAAGKQQVREFELVRGRAHTGKKCWIVSFDGIHNLDEARQIVGSAILVRTGDRPEIEDDEFYSLDLVGMRVIVKDTGKLVGTVGQVFNFGGGDLLQVMIGSAEATVVDPDSGNQHSTSSREHVWIPFAEDIVPDVDMESREMRITPPKGLLDLNSRSDKRSKKERRAMEWKDRKRLQRRVIAGKKVLSEMDQGHVLEGLLSGDKVQKASLAEQIGYMDFQLFRHAVHCISKQIESSSKKLLANTSLSREKVIKIPYKSINLGEKGEHAFSGELEKGLEILLKSKAAIVLVRNGSDSDAEFLSLLSSLSELMKAIENHVSPPFVIVSSPGHVESVRNCLIENDYFGLDTQKVWVLEELELPVVSISSNANRKKVLMKSPWEIIKRPAGSGGIFSLLSSSKILDSLNEMGVQYTQICSSSNRPAIGHPLVFGTVASRGADVGIKLSKTGEMEGDFDLVLSIDQLNKMCRDVTQLRFSAHPEQNTHVEHVDGQWVAVQPEADNSHRLHADVMSVLNSCAPDKLCVMEIIEQ</sequence>
<gene>
    <name evidence="6" type="ORF">HU200_019182</name>
</gene>
<dbReference type="SUPFAM" id="SSF53448">
    <property type="entry name" value="Nucleotide-diphospho-sugar transferases"/>
    <property type="match status" value="1"/>
</dbReference>
<evidence type="ECO:0000259" key="4">
    <source>
        <dbReference type="Pfam" id="PF01782"/>
    </source>
</evidence>
<feature type="domain" description="RimM N-terminal" evidence="4">
    <location>
        <begin position="106"/>
        <end position="191"/>
    </location>
</feature>
<feature type="region of interest" description="Disordered" evidence="3">
    <location>
        <begin position="1"/>
        <end position="31"/>
    </location>
</feature>
<dbReference type="HAMAP" id="MF_00014">
    <property type="entry name" value="Ribosome_mat_RimM"/>
    <property type="match status" value="1"/>
</dbReference>
<dbReference type="OrthoDB" id="532420at2759"/>
<protein>
    <submittedName>
        <fullName evidence="6">Uncharacterized protein</fullName>
    </submittedName>
</protein>
<accession>A0A835F2N2</accession>
<dbReference type="InterPro" id="IPR036976">
    <property type="entry name" value="RimM_N_sf"/>
</dbReference>
<dbReference type="InterPro" id="IPR029044">
    <property type="entry name" value="Nucleotide-diphossugar_trans"/>
</dbReference>
<dbReference type="Pfam" id="PF24986">
    <property type="entry name" value="PRC_RimM"/>
    <property type="match status" value="1"/>
</dbReference>
<dbReference type="PANTHER" id="PTHR11952:SF10">
    <property type="entry name" value="16S RRNA PROCESSING PROTEIN RIMM FAMILY"/>
    <property type="match status" value="1"/>
</dbReference>
<evidence type="ECO:0000256" key="2">
    <source>
        <dbReference type="ARBA" id="ARBA00022695"/>
    </source>
</evidence>
<dbReference type="SUPFAM" id="SSF50447">
    <property type="entry name" value="Translation proteins"/>
    <property type="match status" value="1"/>
</dbReference>
<comment type="caution">
    <text evidence="6">The sequence shown here is derived from an EMBL/GenBank/DDBJ whole genome shotgun (WGS) entry which is preliminary data.</text>
</comment>
<dbReference type="EMBL" id="JACEFO010001646">
    <property type="protein sequence ID" value="KAF8726713.1"/>
    <property type="molecule type" value="Genomic_DNA"/>
</dbReference>
<dbReference type="AlphaFoldDB" id="A0A835F2N2"/>
<reference evidence="6" key="1">
    <citation type="submission" date="2020-07" db="EMBL/GenBank/DDBJ databases">
        <title>Genome sequence and genetic diversity analysis of an under-domesticated orphan crop, white fonio (Digitaria exilis).</title>
        <authorList>
            <person name="Bennetzen J.L."/>
            <person name="Chen S."/>
            <person name="Ma X."/>
            <person name="Wang X."/>
            <person name="Yssel A.E.J."/>
            <person name="Chaluvadi S.R."/>
            <person name="Johnson M."/>
            <person name="Gangashetty P."/>
            <person name="Hamidou F."/>
            <person name="Sanogo M.D."/>
            <person name="Zwaenepoel A."/>
            <person name="Wallace J."/>
            <person name="Van De Peer Y."/>
            <person name="Van Deynze A."/>
        </authorList>
    </citation>
    <scope>NUCLEOTIDE SEQUENCE</scope>
    <source>
        <tissue evidence="6">Leaves</tissue>
    </source>
</reference>
<dbReference type="GO" id="GO:0005840">
    <property type="term" value="C:ribosome"/>
    <property type="evidence" value="ECO:0007669"/>
    <property type="project" value="InterPro"/>
</dbReference>
<dbReference type="Gene3D" id="3.90.550.10">
    <property type="entry name" value="Spore Coat Polysaccharide Biosynthesis Protein SpsA, Chain A"/>
    <property type="match status" value="1"/>
</dbReference>
<dbReference type="NCBIfam" id="TIGR02273">
    <property type="entry name" value="16S_RimM"/>
    <property type="match status" value="1"/>
</dbReference>
<evidence type="ECO:0000256" key="1">
    <source>
        <dbReference type="ARBA" id="ARBA00022679"/>
    </source>
</evidence>
<dbReference type="GO" id="GO:0003977">
    <property type="term" value="F:UDP-N-acetylglucosamine diphosphorylase activity"/>
    <property type="evidence" value="ECO:0007669"/>
    <property type="project" value="TreeGrafter"/>
</dbReference>
<evidence type="ECO:0000256" key="3">
    <source>
        <dbReference type="SAM" id="MobiDB-lite"/>
    </source>
</evidence>
<evidence type="ECO:0000313" key="6">
    <source>
        <dbReference type="EMBL" id="KAF8726713.1"/>
    </source>
</evidence>
<evidence type="ECO:0000313" key="7">
    <source>
        <dbReference type="Proteomes" id="UP000636709"/>
    </source>
</evidence>
<dbReference type="FunFam" id="2.30.30.240:FF:000002">
    <property type="entry name" value="Ribosome maturation factor rimM"/>
    <property type="match status" value="1"/>
</dbReference>
<dbReference type="InterPro" id="IPR039741">
    <property type="entry name" value="UDP-sugar_pyrophosphorylase"/>
</dbReference>
<feature type="compositionally biased region" description="Low complexity" evidence="3">
    <location>
        <begin position="1"/>
        <end position="16"/>
    </location>
</feature>
<dbReference type="PANTHER" id="PTHR11952">
    <property type="entry name" value="UDP- GLUCOSE PYROPHOSPHORYLASE"/>
    <property type="match status" value="1"/>
</dbReference>
<dbReference type="InterPro" id="IPR002618">
    <property type="entry name" value="UDPGP_fam"/>
</dbReference>
<feature type="region of interest" description="Disordered" evidence="3">
    <location>
        <begin position="52"/>
        <end position="100"/>
    </location>
</feature>
<dbReference type="InterPro" id="IPR056792">
    <property type="entry name" value="PRC_RimM"/>
</dbReference>
<feature type="domain" description="Ribosome maturation factor RimM PRC barrel" evidence="5">
    <location>
        <begin position="207"/>
        <end position="292"/>
    </location>
</feature>
<dbReference type="Proteomes" id="UP000636709">
    <property type="component" value="Unassembled WGS sequence"/>
</dbReference>
<dbReference type="SUPFAM" id="SSF50346">
    <property type="entry name" value="PRC-barrel domain"/>
    <property type="match status" value="1"/>
</dbReference>
<proteinExistence type="inferred from homology"/>
<keyword evidence="7" id="KW-1185">Reference proteome</keyword>
<dbReference type="Gene3D" id="2.30.30.240">
    <property type="entry name" value="PRC-barrel domain"/>
    <property type="match status" value="1"/>
</dbReference>
<evidence type="ECO:0000259" key="5">
    <source>
        <dbReference type="Pfam" id="PF24986"/>
    </source>
</evidence>
<dbReference type="InterPro" id="IPR009000">
    <property type="entry name" value="Transl_B-barrel_sf"/>
</dbReference>
<dbReference type="Pfam" id="PF01704">
    <property type="entry name" value="UDPGP"/>
    <property type="match status" value="1"/>
</dbReference>
<feature type="compositionally biased region" description="Acidic residues" evidence="3">
    <location>
        <begin position="64"/>
        <end position="100"/>
    </location>
</feature>
<organism evidence="6 7">
    <name type="scientific">Digitaria exilis</name>
    <dbReference type="NCBI Taxonomy" id="1010633"/>
    <lineage>
        <taxon>Eukaryota</taxon>
        <taxon>Viridiplantae</taxon>
        <taxon>Streptophyta</taxon>
        <taxon>Embryophyta</taxon>
        <taxon>Tracheophyta</taxon>
        <taxon>Spermatophyta</taxon>
        <taxon>Magnoliopsida</taxon>
        <taxon>Liliopsida</taxon>
        <taxon>Poales</taxon>
        <taxon>Poaceae</taxon>
        <taxon>PACMAD clade</taxon>
        <taxon>Panicoideae</taxon>
        <taxon>Panicodae</taxon>
        <taxon>Paniceae</taxon>
        <taxon>Anthephorinae</taxon>
        <taxon>Digitaria</taxon>
    </lineage>
</organism>
<dbReference type="Gene3D" id="2.40.30.60">
    <property type="entry name" value="RimM"/>
    <property type="match status" value="1"/>
</dbReference>
<dbReference type="InterPro" id="IPR002676">
    <property type="entry name" value="RimM_N"/>
</dbReference>
<dbReference type="InterPro" id="IPR011961">
    <property type="entry name" value="RimM"/>
</dbReference>
<dbReference type="GO" id="GO:0043022">
    <property type="term" value="F:ribosome binding"/>
    <property type="evidence" value="ECO:0007669"/>
    <property type="project" value="InterPro"/>
</dbReference>
<name>A0A835F2N2_9POAL</name>
<feature type="region of interest" description="Disordered" evidence="3">
    <location>
        <begin position="289"/>
        <end position="311"/>
    </location>
</feature>
<keyword evidence="2" id="KW-0548">Nucleotidyltransferase</keyword>